<feature type="region of interest" description="Disordered" evidence="1">
    <location>
        <begin position="1"/>
        <end position="57"/>
    </location>
</feature>
<reference evidence="2" key="2">
    <citation type="submission" date="2020-09" db="EMBL/GenBank/DDBJ databases">
        <authorList>
            <person name="Sun Q."/>
            <person name="Ohkuma M."/>
        </authorList>
    </citation>
    <scope>NUCLEOTIDE SEQUENCE</scope>
    <source>
        <strain evidence="2">JCM 12862</strain>
    </source>
</reference>
<proteinExistence type="predicted"/>
<reference evidence="2" key="1">
    <citation type="journal article" date="2014" name="Int. J. Syst. Evol. Microbiol.">
        <title>Complete genome sequence of Corynebacterium casei LMG S-19264T (=DSM 44701T), isolated from a smear-ripened cheese.</title>
        <authorList>
            <consortium name="US DOE Joint Genome Institute (JGI-PGF)"/>
            <person name="Walter F."/>
            <person name="Albersmeier A."/>
            <person name="Kalinowski J."/>
            <person name="Ruckert C."/>
        </authorList>
    </citation>
    <scope>NUCLEOTIDE SEQUENCE</scope>
    <source>
        <strain evidence="2">JCM 12862</strain>
    </source>
</reference>
<sequence length="57" mass="6288">MDPLQKGENDQDDKDPVIATGIGNHGKVQEQNKAKNGRKPVPKDLEPKTELLPKGNR</sequence>
<dbReference type="AlphaFoldDB" id="A0A8J3FL81"/>
<dbReference type="EMBL" id="BMNR01000007">
    <property type="protein sequence ID" value="GGK32701.1"/>
    <property type="molecule type" value="Genomic_DNA"/>
</dbReference>
<evidence type="ECO:0000256" key="1">
    <source>
        <dbReference type="SAM" id="MobiDB-lite"/>
    </source>
</evidence>
<accession>A0A8J3FL81</accession>
<organism evidence="2 3">
    <name type="scientific">Yeosuana aromativorans</name>
    <dbReference type="NCBI Taxonomy" id="288019"/>
    <lineage>
        <taxon>Bacteria</taxon>
        <taxon>Pseudomonadati</taxon>
        <taxon>Bacteroidota</taxon>
        <taxon>Flavobacteriia</taxon>
        <taxon>Flavobacteriales</taxon>
        <taxon>Flavobacteriaceae</taxon>
        <taxon>Yeosuana</taxon>
    </lineage>
</organism>
<protein>
    <submittedName>
        <fullName evidence="2">Uncharacterized protein</fullName>
    </submittedName>
</protein>
<gene>
    <name evidence="2" type="ORF">GCM10007962_28850</name>
</gene>
<feature type="compositionally biased region" description="Basic and acidic residues" evidence="1">
    <location>
        <begin position="41"/>
        <end position="51"/>
    </location>
</feature>
<evidence type="ECO:0000313" key="2">
    <source>
        <dbReference type="EMBL" id="GGK32701.1"/>
    </source>
</evidence>
<name>A0A8J3FL81_9FLAO</name>
<keyword evidence="3" id="KW-1185">Reference proteome</keyword>
<evidence type="ECO:0000313" key="3">
    <source>
        <dbReference type="Proteomes" id="UP000612329"/>
    </source>
</evidence>
<comment type="caution">
    <text evidence="2">The sequence shown here is derived from an EMBL/GenBank/DDBJ whole genome shotgun (WGS) entry which is preliminary data.</text>
</comment>
<dbReference type="Proteomes" id="UP000612329">
    <property type="component" value="Unassembled WGS sequence"/>
</dbReference>